<feature type="compositionally biased region" description="Basic and acidic residues" evidence="1">
    <location>
        <begin position="133"/>
        <end position="142"/>
    </location>
</feature>
<feature type="region of interest" description="Disordered" evidence="1">
    <location>
        <begin position="90"/>
        <end position="147"/>
    </location>
</feature>
<evidence type="ECO:0000313" key="2">
    <source>
        <dbReference type="EMBL" id="ELT87670.1"/>
    </source>
</evidence>
<dbReference type="HOGENOM" id="CLU_1125464_0_0_1"/>
<feature type="compositionally biased region" description="Low complexity" evidence="1">
    <location>
        <begin position="107"/>
        <end position="122"/>
    </location>
</feature>
<dbReference type="OrthoDB" id="21270at2759"/>
<accession>R7T8G0</accession>
<evidence type="ECO:0000256" key="1">
    <source>
        <dbReference type="SAM" id="MobiDB-lite"/>
    </source>
</evidence>
<feature type="region of interest" description="Disordered" evidence="1">
    <location>
        <begin position="23"/>
        <end position="62"/>
    </location>
</feature>
<reference evidence="4" key="1">
    <citation type="submission" date="2012-12" db="EMBL/GenBank/DDBJ databases">
        <authorList>
            <person name="Hellsten U."/>
            <person name="Grimwood J."/>
            <person name="Chapman J.A."/>
            <person name="Shapiro H."/>
            <person name="Aerts A."/>
            <person name="Otillar R.P."/>
            <person name="Terry A.Y."/>
            <person name="Boore J.L."/>
            <person name="Simakov O."/>
            <person name="Marletaz F."/>
            <person name="Cho S.-J."/>
            <person name="Edsinger-Gonzales E."/>
            <person name="Havlak P."/>
            <person name="Kuo D.-H."/>
            <person name="Larsson T."/>
            <person name="Lv J."/>
            <person name="Arendt D."/>
            <person name="Savage R."/>
            <person name="Osoegawa K."/>
            <person name="de Jong P."/>
            <person name="Lindberg D.R."/>
            <person name="Seaver E.C."/>
            <person name="Weisblat D.A."/>
            <person name="Putnam N.H."/>
            <person name="Grigoriev I.V."/>
            <person name="Rokhsar D.S."/>
        </authorList>
    </citation>
    <scope>NUCLEOTIDE SEQUENCE</scope>
    <source>
        <strain evidence="4">I ESC-2004</strain>
    </source>
</reference>
<dbReference type="EMBL" id="KB312215">
    <property type="protein sequence ID" value="ELT87670.1"/>
    <property type="molecule type" value="Genomic_DNA"/>
</dbReference>
<evidence type="ECO:0000313" key="3">
    <source>
        <dbReference type="EnsemblMetazoa" id="CapteP214240"/>
    </source>
</evidence>
<reference evidence="2 4" key="2">
    <citation type="journal article" date="2013" name="Nature">
        <title>Insights into bilaterian evolution from three spiralian genomes.</title>
        <authorList>
            <person name="Simakov O."/>
            <person name="Marletaz F."/>
            <person name="Cho S.J."/>
            <person name="Edsinger-Gonzales E."/>
            <person name="Havlak P."/>
            <person name="Hellsten U."/>
            <person name="Kuo D.H."/>
            <person name="Larsson T."/>
            <person name="Lv J."/>
            <person name="Arendt D."/>
            <person name="Savage R."/>
            <person name="Osoegawa K."/>
            <person name="de Jong P."/>
            <person name="Grimwood J."/>
            <person name="Chapman J.A."/>
            <person name="Shapiro H."/>
            <person name="Aerts A."/>
            <person name="Otillar R.P."/>
            <person name="Terry A.Y."/>
            <person name="Boore J.L."/>
            <person name="Grigoriev I.V."/>
            <person name="Lindberg D.R."/>
            <person name="Seaver E.C."/>
            <person name="Weisblat D.A."/>
            <person name="Putnam N.H."/>
            <person name="Rokhsar D.S."/>
        </authorList>
    </citation>
    <scope>NUCLEOTIDE SEQUENCE</scope>
    <source>
        <strain evidence="2 4">I ESC-2004</strain>
    </source>
</reference>
<proteinExistence type="predicted"/>
<dbReference type="Proteomes" id="UP000014760">
    <property type="component" value="Unassembled WGS sequence"/>
</dbReference>
<name>R7T8G0_CAPTE</name>
<evidence type="ECO:0000313" key="4">
    <source>
        <dbReference type="Proteomes" id="UP000014760"/>
    </source>
</evidence>
<gene>
    <name evidence="2" type="ORF">CAPTEDRAFT_214240</name>
</gene>
<dbReference type="EnsemblMetazoa" id="CapteT214240">
    <property type="protein sequence ID" value="CapteP214240"/>
    <property type="gene ID" value="CapteG214240"/>
</dbReference>
<sequence>MDNTGQTEGSDPRSTTAEIAAMILADRSSESSDTEEENSETLNSTTPSAHDHKSRFTYANSDSSDIEVLLETTNSSDSIEVLESSCIQRQDTVVESRDETSVADTCSDSPTLLSNNSSSCSTDDSKNNSPKIQCRESEDGNQRPDSLVLPKPLQYYERLSKKESFSSVSSRSSSMDALLETPLSMHGTISKDGEMLSFVAEGLTDMIKRCSPMSRSRTGCGAFFAVHTLTMLRFTTFNVMTTGMSAS</sequence>
<dbReference type="AlphaFoldDB" id="R7T8G0"/>
<dbReference type="STRING" id="283909.R7T8G0"/>
<keyword evidence="4" id="KW-1185">Reference proteome</keyword>
<protein>
    <submittedName>
        <fullName evidence="2 3">Uncharacterized protein</fullName>
    </submittedName>
</protein>
<organism evidence="2">
    <name type="scientific">Capitella teleta</name>
    <name type="common">Polychaete worm</name>
    <dbReference type="NCBI Taxonomy" id="283909"/>
    <lineage>
        <taxon>Eukaryota</taxon>
        <taxon>Metazoa</taxon>
        <taxon>Spiralia</taxon>
        <taxon>Lophotrochozoa</taxon>
        <taxon>Annelida</taxon>
        <taxon>Polychaeta</taxon>
        <taxon>Sedentaria</taxon>
        <taxon>Scolecida</taxon>
        <taxon>Capitellidae</taxon>
        <taxon>Capitella</taxon>
    </lineage>
</organism>
<reference evidence="3" key="3">
    <citation type="submission" date="2015-06" db="UniProtKB">
        <authorList>
            <consortium name="EnsemblMetazoa"/>
        </authorList>
    </citation>
    <scope>IDENTIFICATION</scope>
</reference>
<dbReference type="EMBL" id="AMQN01034065">
    <property type="status" value="NOT_ANNOTATED_CDS"/>
    <property type="molecule type" value="Genomic_DNA"/>
</dbReference>